<dbReference type="Proteomes" id="UP000053593">
    <property type="component" value="Unassembled WGS sequence"/>
</dbReference>
<gene>
    <name evidence="1" type="ORF">GYMLUDRAFT_133009</name>
</gene>
<reference evidence="1 2" key="1">
    <citation type="submission" date="2014-04" db="EMBL/GenBank/DDBJ databases">
        <title>Evolutionary Origins and Diversification of the Mycorrhizal Mutualists.</title>
        <authorList>
            <consortium name="DOE Joint Genome Institute"/>
            <consortium name="Mycorrhizal Genomics Consortium"/>
            <person name="Kohler A."/>
            <person name="Kuo A."/>
            <person name="Nagy L.G."/>
            <person name="Floudas D."/>
            <person name="Copeland A."/>
            <person name="Barry K.W."/>
            <person name="Cichocki N."/>
            <person name="Veneault-Fourrey C."/>
            <person name="LaButti K."/>
            <person name="Lindquist E.A."/>
            <person name="Lipzen A."/>
            <person name="Lundell T."/>
            <person name="Morin E."/>
            <person name="Murat C."/>
            <person name="Riley R."/>
            <person name="Ohm R."/>
            <person name="Sun H."/>
            <person name="Tunlid A."/>
            <person name="Henrissat B."/>
            <person name="Grigoriev I.V."/>
            <person name="Hibbett D.S."/>
            <person name="Martin F."/>
        </authorList>
    </citation>
    <scope>NUCLEOTIDE SEQUENCE [LARGE SCALE GENOMIC DNA]</scope>
    <source>
        <strain evidence="1 2">FD-317 M1</strain>
    </source>
</reference>
<organism evidence="1 2">
    <name type="scientific">Collybiopsis luxurians FD-317 M1</name>
    <dbReference type="NCBI Taxonomy" id="944289"/>
    <lineage>
        <taxon>Eukaryota</taxon>
        <taxon>Fungi</taxon>
        <taxon>Dikarya</taxon>
        <taxon>Basidiomycota</taxon>
        <taxon>Agaricomycotina</taxon>
        <taxon>Agaricomycetes</taxon>
        <taxon>Agaricomycetidae</taxon>
        <taxon>Agaricales</taxon>
        <taxon>Marasmiineae</taxon>
        <taxon>Omphalotaceae</taxon>
        <taxon>Collybiopsis</taxon>
        <taxon>Collybiopsis luxurians</taxon>
    </lineage>
</organism>
<feature type="non-terminal residue" evidence="1">
    <location>
        <position position="142"/>
    </location>
</feature>
<sequence>TSDTEEDNSDEQHAFCPDIHREKIIQMMVNHLNAHPMIPGYSVPTRDRIRYWAVKEMYLYCVKNELREVWVYMWENWYRPGRWELWAHSVHKDLPVLQTTMMVEAHWCKIKNNFLHHFHKPCVDFLIWILTAKLAPIYYQKL</sequence>
<dbReference type="EMBL" id="KN834809">
    <property type="protein sequence ID" value="KIK55056.1"/>
    <property type="molecule type" value="Genomic_DNA"/>
</dbReference>
<accession>A0A0D0BK50</accession>
<dbReference type="OrthoDB" id="3262412at2759"/>
<name>A0A0D0BK50_9AGAR</name>
<protein>
    <submittedName>
        <fullName evidence="1">Uncharacterized protein</fullName>
    </submittedName>
</protein>
<feature type="non-terminal residue" evidence="1">
    <location>
        <position position="1"/>
    </location>
</feature>
<evidence type="ECO:0000313" key="2">
    <source>
        <dbReference type="Proteomes" id="UP000053593"/>
    </source>
</evidence>
<dbReference type="HOGENOM" id="CLU_099114_1_0_1"/>
<evidence type="ECO:0000313" key="1">
    <source>
        <dbReference type="EMBL" id="KIK55056.1"/>
    </source>
</evidence>
<proteinExistence type="predicted"/>
<keyword evidence="2" id="KW-1185">Reference proteome</keyword>
<dbReference type="AlphaFoldDB" id="A0A0D0BK50"/>